<dbReference type="RefSeq" id="WP_152596796.1">
    <property type="nucleotide sequence ID" value="NZ_JGZI01000007.1"/>
</dbReference>
<reference evidence="3 4" key="1">
    <citation type="submission" date="2014-03" db="EMBL/GenBank/DDBJ databases">
        <title>Genomics of Bifidobacteria.</title>
        <authorList>
            <person name="Ventura M."/>
            <person name="Milani C."/>
            <person name="Lugli G.A."/>
        </authorList>
    </citation>
    <scope>NUCLEOTIDE SEQUENCE [LARGE SCALE GENOMIC DNA]</scope>
    <source>
        <strain evidence="3 4">LMG 21775</strain>
    </source>
</reference>
<sequence>MTHNRRSHGAVWTVALVVLLVVACLAGVLFWRSQARHTGNSSSTDVGAASSQQQTPERKLRVLNSRGLGYQGCSVDWHDAQKTKDGYADTLMLHNTDGLGEIGMGNETGTYHLTVSCPLVTPETGETTVSKSFKITVDRGTDTVTITMPYASSFKE</sequence>
<dbReference type="STRING" id="218140.BPSY_0352"/>
<keyword evidence="2" id="KW-1133">Transmembrane helix</keyword>
<feature type="transmembrane region" description="Helical" evidence="2">
    <location>
        <begin position="12"/>
        <end position="31"/>
    </location>
</feature>
<dbReference type="AlphaFoldDB" id="A0A087CJ07"/>
<accession>A0A087CJ07</accession>
<organism evidence="3 4">
    <name type="scientific">Bifidobacterium psychraerophilum</name>
    <dbReference type="NCBI Taxonomy" id="218140"/>
    <lineage>
        <taxon>Bacteria</taxon>
        <taxon>Bacillati</taxon>
        <taxon>Actinomycetota</taxon>
        <taxon>Actinomycetes</taxon>
        <taxon>Bifidobacteriales</taxon>
        <taxon>Bifidobacteriaceae</taxon>
        <taxon>Bifidobacterium</taxon>
    </lineage>
</organism>
<comment type="caution">
    <text evidence="3">The sequence shown here is derived from an EMBL/GenBank/DDBJ whole genome shotgun (WGS) entry which is preliminary data.</text>
</comment>
<gene>
    <name evidence="3" type="ORF">BPSY_0352</name>
</gene>
<dbReference type="GeneID" id="98299565"/>
<evidence type="ECO:0000256" key="1">
    <source>
        <dbReference type="SAM" id="MobiDB-lite"/>
    </source>
</evidence>
<protein>
    <submittedName>
        <fullName evidence="3">Uncharacterized protein</fullName>
    </submittedName>
</protein>
<evidence type="ECO:0000313" key="3">
    <source>
        <dbReference type="EMBL" id="KFI83257.1"/>
    </source>
</evidence>
<feature type="compositionally biased region" description="Polar residues" evidence="1">
    <location>
        <begin position="37"/>
        <end position="55"/>
    </location>
</feature>
<dbReference type="PROSITE" id="PS51257">
    <property type="entry name" value="PROKAR_LIPOPROTEIN"/>
    <property type="match status" value="1"/>
</dbReference>
<dbReference type="Proteomes" id="UP000029050">
    <property type="component" value="Unassembled WGS sequence"/>
</dbReference>
<keyword evidence="2" id="KW-0812">Transmembrane</keyword>
<evidence type="ECO:0000313" key="4">
    <source>
        <dbReference type="Proteomes" id="UP000029050"/>
    </source>
</evidence>
<feature type="region of interest" description="Disordered" evidence="1">
    <location>
        <begin position="37"/>
        <end position="58"/>
    </location>
</feature>
<keyword evidence="4" id="KW-1185">Reference proteome</keyword>
<evidence type="ECO:0000256" key="2">
    <source>
        <dbReference type="SAM" id="Phobius"/>
    </source>
</evidence>
<keyword evidence="2" id="KW-0472">Membrane</keyword>
<proteinExistence type="predicted"/>
<dbReference type="EMBL" id="JGZI01000007">
    <property type="protein sequence ID" value="KFI83257.1"/>
    <property type="molecule type" value="Genomic_DNA"/>
</dbReference>
<name>A0A087CJ07_9BIFI</name>